<proteinExistence type="predicted"/>
<dbReference type="SUPFAM" id="SSF50985">
    <property type="entry name" value="RCC1/BLIP-II"/>
    <property type="match status" value="1"/>
</dbReference>
<dbReference type="PROSITE" id="PS50012">
    <property type="entry name" value="RCC1_3"/>
    <property type="match status" value="4"/>
</dbReference>
<keyword evidence="5" id="KW-1185">Reference proteome</keyword>
<accession>A0ABR9ZZ11</accession>
<dbReference type="Gene3D" id="2.130.10.30">
    <property type="entry name" value="Regulator of chromosome condensation 1/beta-lactamase-inhibitor protein II"/>
    <property type="match status" value="2"/>
</dbReference>
<protein>
    <recommendedName>
        <fullName evidence="3">RCC1-like domain-containing protein</fullName>
    </recommendedName>
</protein>
<dbReference type="SUPFAM" id="SSF49299">
    <property type="entry name" value="PKD domain"/>
    <property type="match status" value="1"/>
</dbReference>
<organism evidence="4 5">
    <name type="scientific">Fusibacter ferrireducens</name>
    <dbReference type="NCBI Taxonomy" id="2785058"/>
    <lineage>
        <taxon>Bacteria</taxon>
        <taxon>Bacillati</taxon>
        <taxon>Bacillota</taxon>
        <taxon>Clostridia</taxon>
        <taxon>Eubacteriales</taxon>
        <taxon>Eubacteriales Family XII. Incertae Sedis</taxon>
        <taxon>Fusibacter</taxon>
    </lineage>
</organism>
<dbReference type="RefSeq" id="WP_194703933.1">
    <property type="nucleotide sequence ID" value="NZ_JADKNH010000019.1"/>
</dbReference>
<dbReference type="InterPro" id="IPR035986">
    <property type="entry name" value="PKD_dom_sf"/>
</dbReference>
<dbReference type="Pfam" id="PF25390">
    <property type="entry name" value="WD40_RLD"/>
    <property type="match status" value="1"/>
</dbReference>
<comment type="caution">
    <text evidence="4">The sequence shown here is derived from an EMBL/GenBank/DDBJ whole genome shotgun (WGS) entry which is preliminary data.</text>
</comment>
<evidence type="ECO:0000313" key="4">
    <source>
        <dbReference type="EMBL" id="MBF4695694.1"/>
    </source>
</evidence>
<evidence type="ECO:0000256" key="2">
    <source>
        <dbReference type="ARBA" id="ARBA00022737"/>
    </source>
</evidence>
<dbReference type="EMBL" id="JADKNH010000019">
    <property type="protein sequence ID" value="MBF4695694.1"/>
    <property type="molecule type" value="Genomic_DNA"/>
</dbReference>
<feature type="domain" description="RCC1-like" evidence="3">
    <location>
        <begin position="198"/>
        <end position="479"/>
    </location>
</feature>
<dbReference type="PANTHER" id="PTHR45982:SF1">
    <property type="entry name" value="REGULATOR OF CHROMOSOME CONDENSATION"/>
    <property type="match status" value="1"/>
</dbReference>
<keyword evidence="1" id="KW-0344">Guanine-nucleotide releasing factor</keyword>
<gene>
    <name evidence="4" type="ORF">ISU02_21575</name>
</gene>
<dbReference type="InterPro" id="IPR009091">
    <property type="entry name" value="RCC1/BLIP-II"/>
</dbReference>
<name>A0ABR9ZZ11_9FIRM</name>
<evidence type="ECO:0000256" key="1">
    <source>
        <dbReference type="ARBA" id="ARBA00022658"/>
    </source>
</evidence>
<evidence type="ECO:0000259" key="3">
    <source>
        <dbReference type="Pfam" id="PF25390"/>
    </source>
</evidence>
<evidence type="ECO:0000313" key="5">
    <source>
        <dbReference type="Proteomes" id="UP000614200"/>
    </source>
</evidence>
<reference evidence="4 5" key="1">
    <citation type="submission" date="2020-11" db="EMBL/GenBank/DDBJ databases">
        <title>Fusibacter basophilias sp. nov.</title>
        <authorList>
            <person name="Qiu D."/>
        </authorList>
    </citation>
    <scope>NUCLEOTIDE SEQUENCE [LARGE SCALE GENOMIC DNA]</scope>
    <source>
        <strain evidence="4 5">Q10-2</strain>
    </source>
</reference>
<dbReference type="InterPro" id="IPR000408">
    <property type="entry name" value="Reg_chr_condens"/>
</dbReference>
<sequence length="549" mass="61044">MNIFGVILVIGSVVGTVIYYMNESKEHIEIDPYHDYEKILDAALTYKEEKEEYAKDFSKLIPYISKKEIVASKRYALSLDGKFLTISNLPEEEASKLINEIGGESYINGKFTYLTLLRKNDLSKIKPIAHFNIKPDSKINTTSVIQYDTSGCIAEDNEIVEKKWENKQLTFKEPGTYTIRLKIKDRNGNWSDSFERDIKVSEEMGIKDIECYDSTMFIVYKNGKVLSKSKNEFGQLGIGNLNPISDLKYNSLHDSISQIACGENFTIFKLNDGTVCAAGSNRYGELASGDKNPSRTLNVIWGLENVKQVAAGKHFAAALDLNGNVYVWGDNSENQLMKEDVSESTMPLKLEGVEGIKSIALGSNFGFAVQYDGTVIGWGDNTHGQLGLGFKGRISEPTMTLYKNVAFMTAGEKFSIAVSENGRVYGTGNNAYGQLGTKGKSEIFFPAEVLKVKDIMEAHAKESLVVAVNRIGKVFVWGNFNAPGIKPIYEPEEVIGLSYVYSASNTGKKCYLIDGNNVLHVIADLSGKNETKQLYSSFYEFYNLEGKSK</sequence>
<dbReference type="Proteomes" id="UP000614200">
    <property type="component" value="Unassembled WGS sequence"/>
</dbReference>
<dbReference type="InterPro" id="IPR051553">
    <property type="entry name" value="Ran_GTPase-activating"/>
</dbReference>
<keyword evidence="2" id="KW-0677">Repeat</keyword>
<dbReference type="PANTHER" id="PTHR45982">
    <property type="entry name" value="REGULATOR OF CHROMOSOME CONDENSATION"/>
    <property type="match status" value="1"/>
</dbReference>
<dbReference type="InterPro" id="IPR058923">
    <property type="entry name" value="RCC1-like_dom"/>
</dbReference>